<reference evidence="1 2" key="1">
    <citation type="journal article" date="2024" name="Plant Biotechnol. J.">
        <title>Dendrobium thyrsiflorum genome and its molecular insights into genes involved in important horticultural traits.</title>
        <authorList>
            <person name="Chen B."/>
            <person name="Wang J.Y."/>
            <person name="Zheng P.J."/>
            <person name="Li K.L."/>
            <person name="Liang Y.M."/>
            <person name="Chen X.F."/>
            <person name="Zhang C."/>
            <person name="Zhao X."/>
            <person name="He X."/>
            <person name="Zhang G.Q."/>
            <person name="Liu Z.J."/>
            <person name="Xu Q."/>
        </authorList>
    </citation>
    <scope>NUCLEOTIDE SEQUENCE [LARGE SCALE GENOMIC DNA]</scope>
    <source>
        <strain evidence="1">GZMU011</strain>
    </source>
</reference>
<protein>
    <submittedName>
        <fullName evidence="1">Uncharacterized protein</fullName>
    </submittedName>
</protein>
<gene>
    <name evidence="1" type="ORF">M5K25_015510</name>
</gene>
<name>A0ABD0UXE0_DENTH</name>
<dbReference type="AlphaFoldDB" id="A0ABD0UXE0"/>
<evidence type="ECO:0000313" key="2">
    <source>
        <dbReference type="Proteomes" id="UP001552299"/>
    </source>
</evidence>
<evidence type="ECO:0000313" key="1">
    <source>
        <dbReference type="EMBL" id="KAL0915111.1"/>
    </source>
</evidence>
<dbReference type="Proteomes" id="UP001552299">
    <property type="component" value="Unassembled WGS sequence"/>
</dbReference>
<keyword evidence="2" id="KW-1185">Reference proteome</keyword>
<comment type="caution">
    <text evidence="1">The sequence shown here is derived from an EMBL/GenBank/DDBJ whole genome shotgun (WGS) entry which is preliminary data.</text>
</comment>
<sequence length="218" mass="24314">MLRSKNLIVLINGVKLYAVPGLFSPTEKKPMFPPELMRVLRQSESQACALAANNLPSHSDFKLGRAAYIQVYLAAGNAASYPASHRGHRHWKIETIHQADIIVMERRLRSSKCHFHHCGWRRSTTAFAIQIAIAVTSLAKSLSLFIKTAALATPYPSRPAIGHVEGHLFAYAEMKSSILWRDIACTALCARPDAAVAVVYKYELDLICRREDKEVQGM</sequence>
<dbReference type="EMBL" id="JANQDX010000012">
    <property type="protein sequence ID" value="KAL0915111.1"/>
    <property type="molecule type" value="Genomic_DNA"/>
</dbReference>
<organism evidence="1 2">
    <name type="scientific">Dendrobium thyrsiflorum</name>
    <name type="common">Pinecone-like raceme dendrobium</name>
    <name type="synonym">Orchid</name>
    <dbReference type="NCBI Taxonomy" id="117978"/>
    <lineage>
        <taxon>Eukaryota</taxon>
        <taxon>Viridiplantae</taxon>
        <taxon>Streptophyta</taxon>
        <taxon>Embryophyta</taxon>
        <taxon>Tracheophyta</taxon>
        <taxon>Spermatophyta</taxon>
        <taxon>Magnoliopsida</taxon>
        <taxon>Liliopsida</taxon>
        <taxon>Asparagales</taxon>
        <taxon>Orchidaceae</taxon>
        <taxon>Epidendroideae</taxon>
        <taxon>Malaxideae</taxon>
        <taxon>Dendrobiinae</taxon>
        <taxon>Dendrobium</taxon>
    </lineage>
</organism>
<proteinExistence type="predicted"/>
<accession>A0ABD0UXE0</accession>